<reference evidence="3" key="1">
    <citation type="journal article" date="2021" name="PeerJ">
        <title>Extensive microbial diversity within the chicken gut microbiome revealed by metagenomics and culture.</title>
        <authorList>
            <person name="Gilroy R."/>
            <person name="Ravi A."/>
            <person name="Getino M."/>
            <person name="Pursley I."/>
            <person name="Horton D.L."/>
            <person name="Alikhan N.F."/>
            <person name="Baker D."/>
            <person name="Gharbi K."/>
            <person name="Hall N."/>
            <person name="Watson M."/>
            <person name="Adriaenssens E.M."/>
            <person name="Foster-Nyarko E."/>
            <person name="Jarju S."/>
            <person name="Secka A."/>
            <person name="Antonio M."/>
            <person name="Oren A."/>
            <person name="Chaudhuri R.R."/>
            <person name="La Ragione R."/>
            <person name="Hildebrand F."/>
            <person name="Pallen M.J."/>
        </authorList>
    </citation>
    <scope>NUCLEOTIDE SEQUENCE</scope>
    <source>
        <strain evidence="3">5925</strain>
    </source>
</reference>
<reference evidence="3" key="2">
    <citation type="submission" date="2021-04" db="EMBL/GenBank/DDBJ databases">
        <authorList>
            <person name="Gilroy R."/>
        </authorList>
    </citation>
    <scope>NUCLEOTIDE SEQUENCE</scope>
    <source>
        <strain evidence="3">5925</strain>
    </source>
</reference>
<accession>A0A9D2ZRL3</accession>
<dbReference type="EMBL" id="DWUR01000125">
    <property type="protein sequence ID" value="HJD49958.1"/>
    <property type="molecule type" value="Genomic_DNA"/>
</dbReference>
<keyword evidence="2" id="KW-1133">Transmembrane helix</keyword>
<keyword evidence="2" id="KW-0472">Membrane</keyword>
<dbReference type="Proteomes" id="UP000823907">
    <property type="component" value="Unassembled WGS sequence"/>
</dbReference>
<feature type="compositionally biased region" description="Polar residues" evidence="1">
    <location>
        <begin position="1"/>
        <end position="11"/>
    </location>
</feature>
<evidence type="ECO:0000313" key="4">
    <source>
        <dbReference type="Proteomes" id="UP000823907"/>
    </source>
</evidence>
<evidence type="ECO:0000313" key="3">
    <source>
        <dbReference type="EMBL" id="HJD49958.1"/>
    </source>
</evidence>
<dbReference type="AlphaFoldDB" id="A0A9D2ZRL3"/>
<name>A0A9D2ZRL3_9CORY</name>
<comment type="caution">
    <text evidence="3">The sequence shown here is derived from an EMBL/GenBank/DDBJ whole genome shotgun (WGS) entry which is preliminary data.</text>
</comment>
<feature type="region of interest" description="Disordered" evidence="1">
    <location>
        <begin position="1"/>
        <end position="21"/>
    </location>
</feature>
<gene>
    <name evidence="3" type="ORF">H9907_07715</name>
</gene>
<keyword evidence="2" id="KW-0812">Transmembrane</keyword>
<organism evidence="3 4">
    <name type="scientific">Candidatus Corynebacterium intestinavium</name>
    <dbReference type="NCBI Taxonomy" id="2838531"/>
    <lineage>
        <taxon>Bacteria</taxon>
        <taxon>Bacillati</taxon>
        <taxon>Actinomycetota</taxon>
        <taxon>Actinomycetes</taxon>
        <taxon>Mycobacteriales</taxon>
        <taxon>Corynebacteriaceae</taxon>
        <taxon>Corynebacterium</taxon>
    </lineage>
</organism>
<sequence length="158" mass="16864">MTSDASPSVPNSRPGDAQTPADDALKARYGAERNRPFAGKVLVIALVILIAGAMAYAVNQFMNASSADVTAVESGGSVVSENRLNMRVDVTREDPSQPAYCIVTAMDYDKNEVGRREFYVPAGGPKTSRHSVDINTRVPGYAGKIYGCSSIIPSHLKQ</sequence>
<protein>
    <submittedName>
        <fullName evidence="3">DUF4307 domain-containing protein</fullName>
    </submittedName>
</protein>
<evidence type="ECO:0000256" key="2">
    <source>
        <dbReference type="SAM" id="Phobius"/>
    </source>
</evidence>
<dbReference type="InterPro" id="IPR025443">
    <property type="entry name" value="DUF4307"/>
</dbReference>
<proteinExistence type="predicted"/>
<evidence type="ECO:0000256" key="1">
    <source>
        <dbReference type="SAM" id="MobiDB-lite"/>
    </source>
</evidence>
<dbReference type="Pfam" id="PF14155">
    <property type="entry name" value="DUF4307"/>
    <property type="match status" value="1"/>
</dbReference>
<feature type="transmembrane region" description="Helical" evidence="2">
    <location>
        <begin position="37"/>
        <end position="58"/>
    </location>
</feature>